<dbReference type="SMART" id="SM00347">
    <property type="entry name" value="HTH_MARR"/>
    <property type="match status" value="1"/>
</dbReference>
<dbReference type="InterPro" id="IPR036390">
    <property type="entry name" value="WH_DNA-bd_sf"/>
</dbReference>
<reference evidence="6" key="1">
    <citation type="submission" date="2016-10" db="EMBL/GenBank/DDBJ databases">
        <authorList>
            <person name="Varghese N."/>
            <person name="Submissions S."/>
        </authorList>
    </citation>
    <scope>NUCLEOTIDE SEQUENCE [LARGE SCALE GENOMIC DNA]</scope>
    <source>
        <strain evidence="6">DSM 1565</strain>
    </source>
</reference>
<keyword evidence="2 5" id="KW-0238">DNA-binding</keyword>
<gene>
    <name evidence="5" type="ORF">SAMN04488557_1579</name>
</gene>
<organism evidence="5 6">
    <name type="scientific">Hyphomicrobium facile</name>
    <dbReference type="NCBI Taxonomy" id="51670"/>
    <lineage>
        <taxon>Bacteria</taxon>
        <taxon>Pseudomonadati</taxon>
        <taxon>Pseudomonadota</taxon>
        <taxon>Alphaproteobacteria</taxon>
        <taxon>Hyphomicrobiales</taxon>
        <taxon>Hyphomicrobiaceae</taxon>
        <taxon>Hyphomicrobium</taxon>
    </lineage>
</organism>
<dbReference type="Pfam" id="PF01047">
    <property type="entry name" value="MarR"/>
    <property type="match status" value="1"/>
</dbReference>
<evidence type="ECO:0000313" key="5">
    <source>
        <dbReference type="EMBL" id="SFV32380.1"/>
    </source>
</evidence>
<dbReference type="InterPro" id="IPR039422">
    <property type="entry name" value="MarR/SlyA-like"/>
</dbReference>
<evidence type="ECO:0000256" key="2">
    <source>
        <dbReference type="ARBA" id="ARBA00023125"/>
    </source>
</evidence>
<dbReference type="GO" id="GO:0006950">
    <property type="term" value="P:response to stress"/>
    <property type="evidence" value="ECO:0007669"/>
    <property type="project" value="TreeGrafter"/>
</dbReference>
<dbReference type="PROSITE" id="PS50995">
    <property type="entry name" value="HTH_MARR_2"/>
    <property type="match status" value="1"/>
</dbReference>
<keyword evidence="6" id="KW-1185">Reference proteome</keyword>
<dbReference type="PROSITE" id="PS01117">
    <property type="entry name" value="HTH_MARR_1"/>
    <property type="match status" value="1"/>
</dbReference>
<dbReference type="PANTHER" id="PTHR33164">
    <property type="entry name" value="TRANSCRIPTIONAL REGULATOR, MARR FAMILY"/>
    <property type="match status" value="1"/>
</dbReference>
<name>A0A1I7NCI1_9HYPH</name>
<dbReference type="InterPro" id="IPR036388">
    <property type="entry name" value="WH-like_DNA-bd_sf"/>
</dbReference>
<protein>
    <submittedName>
        <fullName evidence="5">DNA-binding transcriptional regulator, MarR family</fullName>
    </submittedName>
</protein>
<dbReference type="PANTHER" id="PTHR33164:SF105">
    <property type="entry name" value="TRANSCRIPTIONAL REPRESSOR PROTEIN-RELATED"/>
    <property type="match status" value="1"/>
</dbReference>
<dbReference type="SUPFAM" id="SSF46785">
    <property type="entry name" value="Winged helix' DNA-binding domain"/>
    <property type="match status" value="1"/>
</dbReference>
<evidence type="ECO:0000313" key="6">
    <source>
        <dbReference type="Proteomes" id="UP000199423"/>
    </source>
</evidence>
<dbReference type="InterPro" id="IPR023187">
    <property type="entry name" value="Tscrpt_reg_MarR-type_CS"/>
</dbReference>
<keyword evidence="1" id="KW-0805">Transcription regulation</keyword>
<dbReference type="Proteomes" id="UP000199423">
    <property type="component" value="Unassembled WGS sequence"/>
</dbReference>
<accession>A0A1I7NCI1</accession>
<dbReference type="Gene3D" id="1.10.10.10">
    <property type="entry name" value="Winged helix-like DNA-binding domain superfamily/Winged helix DNA-binding domain"/>
    <property type="match status" value="1"/>
</dbReference>
<dbReference type="GO" id="GO:0003677">
    <property type="term" value="F:DNA binding"/>
    <property type="evidence" value="ECO:0007669"/>
    <property type="project" value="UniProtKB-KW"/>
</dbReference>
<feature type="domain" description="HTH marR-type" evidence="4">
    <location>
        <begin position="3"/>
        <end position="135"/>
    </location>
</feature>
<evidence type="ECO:0000256" key="1">
    <source>
        <dbReference type="ARBA" id="ARBA00023015"/>
    </source>
</evidence>
<evidence type="ECO:0000259" key="4">
    <source>
        <dbReference type="PROSITE" id="PS50995"/>
    </source>
</evidence>
<dbReference type="STRING" id="51670.SAMN04488557_1579"/>
<dbReference type="EMBL" id="FPCH01000002">
    <property type="protein sequence ID" value="SFV32380.1"/>
    <property type="molecule type" value="Genomic_DNA"/>
</dbReference>
<evidence type="ECO:0000256" key="3">
    <source>
        <dbReference type="ARBA" id="ARBA00023163"/>
    </source>
</evidence>
<dbReference type="InterPro" id="IPR000835">
    <property type="entry name" value="HTH_MarR-typ"/>
</dbReference>
<dbReference type="RefSeq" id="WP_092866825.1">
    <property type="nucleotide sequence ID" value="NZ_FPCH01000002.1"/>
</dbReference>
<dbReference type="AlphaFoldDB" id="A0A1I7NCI1"/>
<proteinExistence type="predicted"/>
<dbReference type="OrthoDB" id="2287011at2"/>
<keyword evidence="3" id="KW-0804">Transcription</keyword>
<dbReference type="GO" id="GO:0003700">
    <property type="term" value="F:DNA-binding transcription factor activity"/>
    <property type="evidence" value="ECO:0007669"/>
    <property type="project" value="InterPro"/>
</dbReference>
<sequence length="146" mass="16436">MTRECNNSMLRRASRMLGQVYDDALAPSGLRATQFGLLAQIDIMREPALRELAAEMVMDLSALGHTLKPLIRDGYVALVPDKKDRRVKHVTLTKAGRKKLEQTSKLWADAQRRFEKTFGDKRAADLRAVLEELSSEDFRKAFTGGS</sequence>